<gene>
    <name evidence="3 4" type="primary">LOC107269396</name>
</gene>
<dbReference type="PANTHER" id="PTHR44269:SF1">
    <property type="entry name" value="DEHYDROGENASE_REDUCTASE SDR FAMILY MEMBER 7"/>
    <property type="match status" value="1"/>
</dbReference>
<keyword evidence="1" id="KW-1133">Transmembrane helix</keyword>
<keyword evidence="2" id="KW-1185">Reference proteome</keyword>
<dbReference type="RefSeq" id="XP_015598679.1">
    <property type="nucleotide sequence ID" value="XM_015743193.2"/>
</dbReference>
<dbReference type="Gene3D" id="3.40.50.720">
    <property type="entry name" value="NAD(P)-binding Rossmann-like Domain"/>
    <property type="match status" value="1"/>
</dbReference>
<dbReference type="PRINTS" id="PR00081">
    <property type="entry name" value="GDHRDH"/>
</dbReference>
<dbReference type="Pfam" id="PF00106">
    <property type="entry name" value="adh_short"/>
    <property type="match status" value="1"/>
</dbReference>
<reference evidence="3 4" key="1">
    <citation type="submission" date="2025-04" db="UniProtKB">
        <authorList>
            <consortium name="RefSeq"/>
        </authorList>
    </citation>
    <scope>IDENTIFICATION</scope>
</reference>
<feature type="transmembrane region" description="Helical" evidence="1">
    <location>
        <begin position="6"/>
        <end position="27"/>
    </location>
</feature>
<evidence type="ECO:0000313" key="3">
    <source>
        <dbReference type="RefSeq" id="XP_015598679.1"/>
    </source>
</evidence>
<dbReference type="InterPro" id="IPR002347">
    <property type="entry name" value="SDR_fam"/>
</dbReference>
<proteinExistence type="predicted"/>
<dbReference type="InterPro" id="IPR036291">
    <property type="entry name" value="NAD(P)-bd_dom_sf"/>
</dbReference>
<dbReference type="SUPFAM" id="SSF51735">
    <property type="entry name" value="NAD(P)-binding Rossmann-fold domains"/>
    <property type="match status" value="1"/>
</dbReference>
<accession>A0AAJ7FM65</accession>
<keyword evidence="1" id="KW-0472">Membrane</keyword>
<dbReference type="AlphaFoldDB" id="A0AAJ7FM65"/>
<dbReference type="KEGG" id="ccin:107269396"/>
<name>A0AAJ7FM65_CEPCN</name>
<dbReference type="RefSeq" id="XP_015598686.1">
    <property type="nucleotide sequence ID" value="XM_015743200.2"/>
</dbReference>
<keyword evidence="1" id="KW-0812">Transmembrane</keyword>
<evidence type="ECO:0000313" key="2">
    <source>
        <dbReference type="Proteomes" id="UP000694920"/>
    </source>
</evidence>
<protein>
    <submittedName>
        <fullName evidence="3 4">Dehydrogenase/reductase SDR family member 7 isoform X1</fullName>
    </submittedName>
</protein>
<dbReference type="Proteomes" id="UP000694920">
    <property type="component" value="Unplaced"/>
</dbReference>
<sequence length="328" mass="37167">MDLLAIFGFLVLIYHLFYMIFPWFLNCNLQLALMNKYGKSIETLRGKVVWIVGASSGIGESLVYRLASVGCKLIISSNQPVELQEVKNSCLNRFKYLKEDDIEVLAMDVVKMESHKPAFRHVIEKFGQIDILVNNVGKSQQGAWENIDLEVDREMFDLNVFSIISLSRIVLRYFISRGHGHLAVTSSLDVLTSSPFSATYTASKSALHAYFESLFMEKMNSNIPITIICPGSVQTDILSQVLIDNLDEVNNKPSSYEKNKISPACCSRLIAVALANKLHEVWISPPLLLQLTYMKVYYPNIYKFLMKILGANFMKKIHDNTEVLETTC</sequence>
<evidence type="ECO:0000256" key="1">
    <source>
        <dbReference type="SAM" id="Phobius"/>
    </source>
</evidence>
<organism evidence="2 3">
    <name type="scientific">Cephus cinctus</name>
    <name type="common">Wheat stem sawfly</name>
    <dbReference type="NCBI Taxonomy" id="211228"/>
    <lineage>
        <taxon>Eukaryota</taxon>
        <taxon>Metazoa</taxon>
        <taxon>Ecdysozoa</taxon>
        <taxon>Arthropoda</taxon>
        <taxon>Hexapoda</taxon>
        <taxon>Insecta</taxon>
        <taxon>Pterygota</taxon>
        <taxon>Neoptera</taxon>
        <taxon>Endopterygota</taxon>
        <taxon>Hymenoptera</taxon>
        <taxon>Cephoidea</taxon>
        <taxon>Cephidae</taxon>
        <taxon>Cephus</taxon>
    </lineage>
</organism>
<dbReference type="PANTHER" id="PTHR44269">
    <property type="entry name" value="DEHYDROGENASE/REDUCTASE SDR FAMILY MEMBER 7-RELATED"/>
    <property type="match status" value="1"/>
</dbReference>
<dbReference type="InterPro" id="IPR053011">
    <property type="entry name" value="SDR_family_member_7"/>
</dbReference>
<evidence type="ECO:0000313" key="4">
    <source>
        <dbReference type="RefSeq" id="XP_015598686.1"/>
    </source>
</evidence>
<dbReference type="GeneID" id="107269396"/>